<dbReference type="GO" id="GO:0000271">
    <property type="term" value="P:polysaccharide biosynthetic process"/>
    <property type="evidence" value="ECO:0007669"/>
    <property type="project" value="InterPro"/>
</dbReference>
<dbReference type="InterPro" id="IPR007833">
    <property type="entry name" value="Capsule_polysaccharide_synth"/>
</dbReference>
<name>A0A6M0JW29_9GAMM</name>
<dbReference type="Proteomes" id="UP000483379">
    <property type="component" value="Unassembled WGS sequence"/>
</dbReference>
<dbReference type="Pfam" id="PF05159">
    <property type="entry name" value="Capsule_synth"/>
    <property type="match status" value="1"/>
</dbReference>
<dbReference type="CDD" id="cd16441">
    <property type="entry name" value="beta_Kdo_transferase_KpsS"/>
    <property type="match status" value="1"/>
</dbReference>
<evidence type="ECO:0000313" key="1">
    <source>
        <dbReference type="EMBL" id="NEV61121.1"/>
    </source>
</evidence>
<dbReference type="EMBL" id="JAAIJQ010000008">
    <property type="protein sequence ID" value="NEV61121.1"/>
    <property type="molecule type" value="Genomic_DNA"/>
</dbReference>
<accession>A0A6M0JW29</accession>
<evidence type="ECO:0000313" key="2">
    <source>
        <dbReference type="Proteomes" id="UP000483379"/>
    </source>
</evidence>
<dbReference type="GO" id="GO:0015774">
    <property type="term" value="P:polysaccharide transport"/>
    <property type="evidence" value="ECO:0007669"/>
    <property type="project" value="InterPro"/>
</dbReference>
<gene>
    <name evidence="1" type="ORF">G3446_04260</name>
</gene>
<organism evidence="1 2">
    <name type="scientific">Thiorhodococcus minor</name>
    <dbReference type="NCBI Taxonomy" id="57489"/>
    <lineage>
        <taxon>Bacteria</taxon>
        <taxon>Pseudomonadati</taxon>
        <taxon>Pseudomonadota</taxon>
        <taxon>Gammaproteobacteria</taxon>
        <taxon>Chromatiales</taxon>
        <taxon>Chromatiaceae</taxon>
        <taxon>Thiorhodococcus</taxon>
    </lineage>
</organism>
<reference evidence="1 2" key="1">
    <citation type="submission" date="2020-02" db="EMBL/GenBank/DDBJ databases">
        <title>Genome sequences of Thiorhodococcus mannitoliphagus and Thiorhodococcus minor, purple sulfur photosynthetic bacteria in the gammaproteobacterial family, Chromatiaceae.</title>
        <authorList>
            <person name="Aviles F.A."/>
            <person name="Meyer T.E."/>
            <person name="Kyndt J.A."/>
        </authorList>
    </citation>
    <scope>NUCLEOTIDE SEQUENCE [LARGE SCALE GENOMIC DNA]</scope>
    <source>
        <strain evidence="1 2">DSM 11518</strain>
    </source>
</reference>
<dbReference type="AlphaFoldDB" id="A0A6M0JW29"/>
<protein>
    <submittedName>
        <fullName evidence="1">Capsular biosynthesis protein</fullName>
    </submittedName>
</protein>
<comment type="caution">
    <text evidence="1">The sequence shown here is derived from an EMBL/GenBank/DDBJ whole genome shotgun (WGS) entry which is preliminary data.</text>
</comment>
<sequence length="442" mass="50251">MLSAFSGKRVLLLQGPMGRFFARLRRDLQAAGAEVFKVNFCAGDRLFYPTGAIDYRGTLDDWPDFLAELIDRLKIDGVFLFGDCRHYHIVVPQVVRWRHTALYVFEEGYIRPDYITIEKGGTNSFSALPRDPGFYRSQPSPVSEQEEALPVRHAFSRAAFFAISYAIANALLRGRYPHYRHHRPLEPLAQAFFWLRAGWRKYWYGYRERPVARRLFGSLAKKFFLVPLQTHNDAQISVHSDYSCIEEFIEDVLASFASHASPDCALVFKHHPLDRGYCDYGAFMRRMTGKYGLEGRVYYVHDVHLPTLLDNALGTVVINSTVGLSSLLHDTPVCVTGDPIYHIPGLTFQGRLDQFWADPGTIDRELYSRFRSWLIADNQANGNFYRRLSQLVNHTGVVWPPNLGLDTDPKAGSNLAAQVARLGREVGRPVDRFGPLQAGSEI</sequence>
<keyword evidence="2" id="KW-1185">Reference proteome</keyword>
<proteinExistence type="predicted"/>